<dbReference type="PANTHER" id="PTHR19277:SF125">
    <property type="entry name" value="B6"/>
    <property type="match status" value="1"/>
</dbReference>
<dbReference type="RefSeq" id="WP_260591772.1">
    <property type="nucleotide sequence ID" value="NZ_CP104003.1"/>
</dbReference>
<keyword evidence="9" id="KW-1185">Reference proteome</keyword>
<dbReference type="InterPro" id="IPR051360">
    <property type="entry name" value="Neuronal_Pentraxin_Related"/>
</dbReference>
<keyword evidence="4" id="KW-0106">Calcium</keyword>
<dbReference type="Gene3D" id="2.60.120.200">
    <property type="match status" value="2"/>
</dbReference>
<reference evidence="8" key="1">
    <citation type="submission" date="2022-09" db="EMBL/GenBank/DDBJ databases">
        <title>Diverse halophilic archaea isolated from saline environments.</title>
        <authorList>
            <person name="Cui H.-L."/>
        </authorList>
    </citation>
    <scope>NUCLEOTIDE SEQUENCE</scope>
    <source>
        <strain evidence="8">ZS-35-S2</strain>
    </source>
</reference>
<evidence type="ECO:0000313" key="8">
    <source>
        <dbReference type="EMBL" id="UWM52777.1"/>
    </source>
</evidence>
<evidence type="ECO:0000256" key="2">
    <source>
        <dbReference type="ARBA" id="ARBA00022723"/>
    </source>
</evidence>
<evidence type="ECO:0000256" key="4">
    <source>
        <dbReference type="ARBA" id="ARBA00022837"/>
    </source>
</evidence>
<feature type="region of interest" description="Disordered" evidence="6">
    <location>
        <begin position="538"/>
        <end position="557"/>
    </location>
</feature>
<dbReference type="PANTHER" id="PTHR19277">
    <property type="entry name" value="PENTRAXIN"/>
    <property type="match status" value="1"/>
</dbReference>
<protein>
    <submittedName>
        <fullName evidence="8">LamG domain-containing protein</fullName>
    </submittedName>
</protein>
<gene>
    <name evidence="8" type="ORF">N0B31_11500</name>
</gene>
<evidence type="ECO:0000256" key="6">
    <source>
        <dbReference type="SAM" id="MobiDB-lite"/>
    </source>
</evidence>
<proteinExistence type="predicted"/>
<name>A0A9E7QZF8_9EURY</name>
<dbReference type="InterPro" id="IPR006558">
    <property type="entry name" value="LamG-like"/>
</dbReference>
<keyword evidence="2" id="KW-0479">Metal-binding</keyword>
<sequence length="722" mass="75850">MIFLVGLAIIGGTIVGAYSLGLIDGALGTDVPQVAYEFEYDAEQGVLTIGQTAGQRFGGEELKTLQIQVADGTRTETFSWAAAVGPEATVAAGSSIRLDDSTGANMGSFTHSGVFNAGDTVRVVFEGRTESYTLATYRITEGPSAVASWRAPTTGLLNRYPLDEAEVVTTDMAGDGAGRNTGATRGVDGQVGSAYMFDGDDYIALDRSFDGSGTLEEVTACAWFRTSERGTGEFDNWALLDFDRSEYFNLYVRGDTGGIGFSTSGPERTMVDHSTAGDYTDGDWHLACGIYDAATDTKRIYVDGSLEEEVAAQNSGGLGTGATRYGIIGDGSEAASFDGDRNTRYFDGRIDEVRLYETVLTPSEISAIYNAGRGVDGASDPTRGLTNYWPLDEPGTTDAVADIAGGGSGTIVGTSTQRAVDGPVGNAYRFRDGSGYVALNRTFISDTVGNLTACAWFQTSEADGSENWALLDFDRSEYFNLYVEGDGDVGWSTSAVPGYDSGSVDDLYADGGFNDGDWHHACGVYDGGKRLIVDGRDRASRADPHDGQSLGTGTTRYGVIGEGSEADDYGRLTSASNGNQRNEYYYDGAVDDVRLYGRGLSTAEASRLWAFTGGAVKTTYETASRSFAEPTDVEGLSVRSLGAQLPAGTTVTVRVRADTGGDGIDSEDPLSEPVTFTPTASGMQAVDGLSGEATTVRLEVTFGGTTAAAGSPTVDGFDVLGS</sequence>
<dbReference type="EMBL" id="CP104003">
    <property type="protein sequence ID" value="UWM52777.1"/>
    <property type="molecule type" value="Genomic_DNA"/>
</dbReference>
<keyword evidence="5" id="KW-1015">Disulfide bond</keyword>
<keyword evidence="3" id="KW-0732">Signal</keyword>
<accession>A0A9E7QZF8</accession>
<evidence type="ECO:0000256" key="5">
    <source>
        <dbReference type="ARBA" id="ARBA00023157"/>
    </source>
</evidence>
<dbReference type="SMART" id="SM00560">
    <property type="entry name" value="LamGL"/>
    <property type="match status" value="1"/>
</dbReference>
<comment type="cofactor">
    <cofactor evidence="1">
        <name>Ca(2+)</name>
        <dbReference type="ChEBI" id="CHEBI:29108"/>
    </cofactor>
</comment>
<dbReference type="SUPFAM" id="SSF49899">
    <property type="entry name" value="Concanavalin A-like lectins/glucanases"/>
    <property type="match status" value="2"/>
</dbReference>
<dbReference type="GO" id="GO:0046872">
    <property type="term" value="F:metal ion binding"/>
    <property type="evidence" value="ECO:0007669"/>
    <property type="project" value="UniProtKB-KW"/>
</dbReference>
<organism evidence="8 9">
    <name type="scientific">Salinirubellus salinus</name>
    <dbReference type="NCBI Taxonomy" id="1364945"/>
    <lineage>
        <taxon>Archaea</taxon>
        <taxon>Methanobacteriati</taxon>
        <taxon>Methanobacteriota</taxon>
        <taxon>Stenosarchaea group</taxon>
        <taxon>Halobacteria</taxon>
        <taxon>Halobacteriales</taxon>
        <taxon>Natronomonadaceae</taxon>
        <taxon>Salinirubellus</taxon>
    </lineage>
</organism>
<evidence type="ECO:0000259" key="7">
    <source>
        <dbReference type="SMART" id="SM00560"/>
    </source>
</evidence>
<dbReference type="AlphaFoldDB" id="A0A9E7QZF8"/>
<dbReference type="InterPro" id="IPR013320">
    <property type="entry name" value="ConA-like_dom_sf"/>
</dbReference>
<evidence type="ECO:0000256" key="3">
    <source>
        <dbReference type="ARBA" id="ARBA00022729"/>
    </source>
</evidence>
<dbReference type="GeneID" id="74943056"/>
<dbReference type="Proteomes" id="UP001057580">
    <property type="component" value="Chromosome"/>
</dbReference>
<evidence type="ECO:0000313" key="9">
    <source>
        <dbReference type="Proteomes" id="UP001057580"/>
    </source>
</evidence>
<feature type="domain" description="LamG-like jellyroll fold" evidence="7">
    <location>
        <begin position="216"/>
        <end position="363"/>
    </location>
</feature>
<dbReference type="Pfam" id="PF13385">
    <property type="entry name" value="Laminin_G_3"/>
    <property type="match status" value="2"/>
</dbReference>
<evidence type="ECO:0000256" key="1">
    <source>
        <dbReference type="ARBA" id="ARBA00001913"/>
    </source>
</evidence>
<dbReference type="KEGG" id="ssai:N0B31_11500"/>